<dbReference type="AlphaFoldDB" id="A0A2N9ELC5"/>
<dbReference type="GO" id="GO:0004523">
    <property type="term" value="F:RNA-DNA hybrid ribonuclease activity"/>
    <property type="evidence" value="ECO:0007669"/>
    <property type="project" value="InterPro"/>
</dbReference>
<keyword evidence="1" id="KW-0812">Transmembrane</keyword>
<dbReference type="InterPro" id="IPR044730">
    <property type="entry name" value="RNase_H-like_dom_plant"/>
</dbReference>
<dbReference type="Gene3D" id="3.30.420.10">
    <property type="entry name" value="Ribonuclease H-like superfamily/Ribonuclease H"/>
    <property type="match status" value="1"/>
</dbReference>
<sequence>MPEFLNSTLISLIPKCLGPEVFGHFRPISLCNTVYKVVTKIIVNRIRPLLDQLVSPYQAAFVPGRRGVDNVIIAQELIHSMSKKRGASSQFAVKIDLEKAYDRLEWSFIREVLLFFKFPLHLVNLILDCVSSSSISILFNGGRLPPFKPSRGIRQGDPLSPYLFILCMEYLSLRIFEATQDKTWKPIKASRRGPFFSHLFFADDLMLFSGTSEKSCLAMKKVLDNFCALSGQKISLPKSKIFFSPNTKSDLRLKVTSILGISETCDLGKYLGFPLKLSGRNFRDFNFIVEKVQAKLASWKAKLLSPAGRVVLIQNFLWGSTDEKKKMHMVGWSKVCRAKKLGGLGIYATKPRNIALLSKLNWRLLEERDAIWAKTLSAKYLPNGPVISHLPTHRCGSSNWRALRAGHEISYKLIKGIHLSSFSPKSDSIVWDDPGGGSGKLILIQESVFSFGNVFMIVCLLEVPLRGVELILTLAVLFAFFLKSLLSMFFESVLVLPTSGNLLVFLILLLILSTFPFTDWVHINCSSMVSHPSLNLPWQTLFAFGLWTLWLFRNQAIFNPSHRPPDLLHNSISLASEFFYFSAANPNPTPKKTIHFKWECPPSSWLKLNTDGSSIGNPGIAGGGGVLQDSNGNWVRGFSSSFGITSSIQAELRALKDGLVMALELNVLYLAVEMDSLVAVDLVSSNKATNVFLSPVVDDCRFLLNRFEQVSVIHIYREANSCADALAKAGGDQALDFITFNAPPLFVMEAFTFDCSNNLCTRLVSS</sequence>
<keyword evidence="1" id="KW-1133">Transmembrane helix</keyword>
<feature type="transmembrane region" description="Helical" evidence="1">
    <location>
        <begin position="502"/>
        <end position="523"/>
    </location>
</feature>
<evidence type="ECO:0008006" key="5">
    <source>
        <dbReference type="Google" id="ProtNLM"/>
    </source>
</evidence>
<organism evidence="4">
    <name type="scientific">Fagus sylvatica</name>
    <name type="common">Beechnut</name>
    <dbReference type="NCBI Taxonomy" id="28930"/>
    <lineage>
        <taxon>Eukaryota</taxon>
        <taxon>Viridiplantae</taxon>
        <taxon>Streptophyta</taxon>
        <taxon>Embryophyta</taxon>
        <taxon>Tracheophyta</taxon>
        <taxon>Spermatophyta</taxon>
        <taxon>Magnoliopsida</taxon>
        <taxon>eudicotyledons</taxon>
        <taxon>Gunneridae</taxon>
        <taxon>Pentapetalae</taxon>
        <taxon>rosids</taxon>
        <taxon>fabids</taxon>
        <taxon>Fagales</taxon>
        <taxon>Fagaceae</taxon>
        <taxon>Fagus</taxon>
    </lineage>
</organism>
<dbReference type="SUPFAM" id="SSF56672">
    <property type="entry name" value="DNA/RNA polymerases"/>
    <property type="match status" value="1"/>
</dbReference>
<dbReference type="InterPro" id="IPR036397">
    <property type="entry name" value="RNaseH_sf"/>
</dbReference>
<name>A0A2N9ELC5_FAGSY</name>
<evidence type="ECO:0000259" key="2">
    <source>
        <dbReference type="PROSITE" id="PS50878"/>
    </source>
</evidence>
<proteinExistence type="predicted"/>
<feature type="transmembrane region" description="Helical" evidence="1">
    <location>
        <begin position="535"/>
        <end position="552"/>
    </location>
</feature>
<dbReference type="Pfam" id="PF13456">
    <property type="entry name" value="RVT_3"/>
    <property type="match status" value="1"/>
</dbReference>
<dbReference type="InterPro" id="IPR012337">
    <property type="entry name" value="RNaseH-like_sf"/>
</dbReference>
<dbReference type="PANTHER" id="PTHR33116">
    <property type="entry name" value="REVERSE TRANSCRIPTASE ZINC-BINDING DOMAIN-CONTAINING PROTEIN-RELATED-RELATED"/>
    <property type="match status" value="1"/>
</dbReference>
<dbReference type="PROSITE" id="PS50879">
    <property type="entry name" value="RNASE_H_1"/>
    <property type="match status" value="1"/>
</dbReference>
<reference evidence="4" key="1">
    <citation type="submission" date="2018-02" db="EMBL/GenBank/DDBJ databases">
        <authorList>
            <person name="Cohen D.B."/>
            <person name="Kent A.D."/>
        </authorList>
    </citation>
    <scope>NUCLEOTIDE SEQUENCE</scope>
</reference>
<dbReference type="PANTHER" id="PTHR33116:SF70">
    <property type="entry name" value="NON-LTR RETROELEMENT REVERSE TRANSCRIPTASE-LIKE PROTEIN"/>
    <property type="match status" value="1"/>
</dbReference>
<accession>A0A2N9ELC5</accession>
<dbReference type="CDD" id="cd06222">
    <property type="entry name" value="RNase_H_like"/>
    <property type="match status" value="1"/>
</dbReference>
<dbReference type="GO" id="GO:0003676">
    <property type="term" value="F:nucleic acid binding"/>
    <property type="evidence" value="ECO:0007669"/>
    <property type="project" value="InterPro"/>
</dbReference>
<evidence type="ECO:0000256" key="1">
    <source>
        <dbReference type="SAM" id="Phobius"/>
    </source>
</evidence>
<dbReference type="CDD" id="cd01650">
    <property type="entry name" value="RT_nLTR_like"/>
    <property type="match status" value="1"/>
</dbReference>
<dbReference type="SUPFAM" id="SSF53098">
    <property type="entry name" value="Ribonuclease H-like"/>
    <property type="match status" value="1"/>
</dbReference>
<protein>
    <recommendedName>
        <fullName evidence="5">Reverse transcriptase domain-containing protein</fullName>
    </recommendedName>
</protein>
<dbReference type="PROSITE" id="PS50878">
    <property type="entry name" value="RT_POL"/>
    <property type="match status" value="1"/>
</dbReference>
<gene>
    <name evidence="4" type="ORF">FSB_LOCUS7539</name>
</gene>
<feature type="domain" description="Reverse transcriptase" evidence="2">
    <location>
        <begin position="1"/>
        <end position="275"/>
    </location>
</feature>
<keyword evidence="1" id="KW-0472">Membrane</keyword>
<dbReference type="EMBL" id="OIVN01000403">
    <property type="protein sequence ID" value="SPC79657.1"/>
    <property type="molecule type" value="Genomic_DNA"/>
</dbReference>
<evidence type="ECO:0000259" key="3">
    <source>
        <dbReference type="PROSITE" id="PS50879"/>
    </source>
</evidence>
<feature type="domain" description="RNase H type-1" evidence="3">
    <location>
        <begin position="602"/>
        <end position="732"/>
    </location>
</feature>
<evidence type="ECO:0000313" key="4">
    <source>
        <dbReference type="EMBL" id="SPC79657.1"/>
    </source>
</evidence>
<dbReference type="Pfam" id="PF00078">
    <property type="entry name" value="RVT_1"/>
    <property type="match status" value="1"/>
</dbReference>
<dbReference type="InterPro" id="IPR002156">
    <property type="entry name" value="RNaseH_domain"/>
</dbReference>
<dbReference type="InterPro" id="IPR000477">
    <property type="entry name" value="RT_dom"/>
</dbReference>
<dbReference type="InterPro" id="IPR043502">
    <property type="entry name" value="DNA/RNA_pol_sf"/>
</dbReference>
<feature type="transmembrane region" description="Helical" evidence="1">
    <location>
        <begin position="471"/>
        <end position="490"/>
    </location>
</feature>